<dbReference type="GO" id="GO:0140662">
    <property type="term" value="F:ATP-dependent protein folding chaperone"/>
    <property type="evidence" value="ECO:0007669"/>
    <property type="project" value="InterPro"/>
</dbReference>
<reference evidence="6" key="1">
    <citation type="journal article" date="2017" name="Front. Plant Sci.">
        <title>Climate Clever Clovers: New Paradigm to Reduce the Environmental Footprint of Ruminants by Breeding Low Methanogenic Forages Utilizing Haplotype Variation.</title>
        <authorList>
            <person name="Kaur P."/>
            <person name="Appels R."/>
            <person name="Bayer P.E."/>
            <person name="Keeble-Gagnere G."/>
            <person name="Wang J."/>
            <person name="Hirakawa H."/>
            <person name="Shirasawa K."/>
            <person name="Vercoe P."/>
            <person name="Stefanova K."/>
            <person name="Durmic Z."/>
            <person name="Nichols P."/>
            <person name="Revell C."/>
            <person name="Isobe S.N."/>
            <person name="Edwards D."/>
            <person name="Erskine W."/>
        </authorList>
    </citation>
    <scope>NUCLEOTIDE SEQUENCE [LARGE SCALE GENOMIC DNA]</scope>
    <source>
        <strain evidence="6">cv. Daliak</strain>
    </source>
</reference>
<evidence type="ECO:0000313" key="6">
    <source>
        <dbReference type="Proteomes" id="UP000242715"/>
    </source>
</evidence>
<dbReference type="AlphaFoldDB" id="A0A2Z6NC63"/>
<evidence type="ECO:0000256" key="3">
    <source>
        <dbReference type="ARBA" id="ARBA00022840"/>
    </source>
</evidence>
<keyword evidence="6" id="KW-1185">Reference proteome</keyword>
<dbReference type="OrthoDB" id="3789372at2759"/>
<comment type="similarity">
    <text evidence="1">Belongs to the heat shock protein 70 family.</text>
</comment>
<dbReference type="InterPro" id="IPR013126">
    <property type="entry name" value="Hsp_70_fam"/>
</dbReference>
<dbReference type="Gene3D" id="3.30.420.40">
    <property type="match status" value="1"/>
</dbReference>
<evidence type="ECO:0000313" key="5">
    <source>
        <dbReference type="EMBL" id="GAU42344.1"/>
    </source>
</evidence>
<name>A0A2Z6NC63_TRISU</name>
<dbReference type="FunFam" id="3.30.420.40:FF:000028">
    <property type="entry name" value="heat shock 70 kDa protein-like"/>
    <property type="match status" value="1"/>
</dbReference>
<dbReference type="Proteomes" id="UP000242715">
    <property type="component" value="Unassembled WGS sequence"/>
</dbReference>
<protein>
    <submittedName>
        <fullName evidence="5">Uncharacterized protein</fullName>
    </submittedName>
</protein>
<keyword evidence="3" id="KW-0067">ATP-binding</keyword>
<proteinExistence type="inferred from homology"/>
<organism evidence="5 6">
    <name type="scientific">Trifolium subterraneum</name>
    <name type="common">Subterranean clover</name>
    <dbReference type="NCBI Taxonomy" id="3900"/>
    <lineage>
        <taxon>Eukaryota</taxon>
        <taxon>Viridiplantae</taxon>
        <taxon>Streptophyta</taxon>
        <taxon>Embryophyta</taxon>
        <taxon>Tracheophyta</taxon>
        <taxon>Spermatophyta</taxon>
        <taxon>Magnoliopsida</taxon>
        <taxon>eudicotyledons</taxon>
        <taxon>Gunneridae</taxon>
        <taxon>Pentapetalae</taxon>
        <taxon>rosids</taxon>
        <taxon>fabids</taxon>
        <taxon>Fabales</taxon>
        <taxon>Fabaceae</taxon>
        <taxon>Papilionoideae</taxon>
        <taxon>50 kb inversion clade</taxon>
        <taxon>NPAAA clade</taxon>
        <taxon>Hologalegina</taxon>
        <taxon>IRL clade</taxon>
        <taxon>Trifolieae</taxon>
        <taxon>Trifolium</taxon>
    </lineage>
</organism>
<evidence type="ECO:0000256" key="1">
    <source>
        <dbReference type="ARBA" id="ARBA00007381"/>
    </source>
</evidence>
<dbReference type="Pfam" id="PF00012">
    <property type="entry name" value="HSP70"/>
    <property type="match status" value="1"/>
</dbReference>
<dbReference type="GO" id="GO:0005524">
    <property type="term" value="F:ATP binding"/>
    <property type="evidence" value="ECO:0007669"/>
    <property type="project" value="UniProtKB-KW"/>
</dbReference>
<evidence type="ECO:0000256" key="2">
    <source>
        <dbReference type="ARBA" id="ARBA00022741"/>
    </source>
</evidence>
<dbReference type="EMBL" id="DF973914">
    <property type="protein sequence ID" value="GAU42344.1"/>
    <property type="molecule type" value="Genomic_DNA"/>
</dbReference>
<dbReference type="InterPro" id="IPR043129">
    <property type="entry name" value="ATPase_NBD"/>
</dbReference>
<evidence type="ECO:0000256" key="4">
    <source>
        <dbReference type="SAM" id="MobiDB-lite"/>
    </source>
</evidence>
<feature type="region of interest" description="Disordered" evidence="4">
    <location>
        <begin position="57"/>
        <end position="97"/>
    </location>
</feature>
<keyword evidence="2" id="KW-0547">Nucleotide-binding</keyword>
<dbReference type="SUPFAM" id="SSF53067">
    <property type="entry name" value="Actin-like ATPase domain"/>
    <property type="match status" value="1"/>
</dbReference>
<feature type="compositionally biased region" description="Polar residues" evidence="4">
    <location>
        <begin position="67"/>
        <end position="97"/>
    </location>
</feature>
<gene>
    <name evidence="5" type="ORF">TSUD_287780</name>
</gene>
<sequence length="97" mass="10745">MNDKVEIIVNDQGNIITPSYVAFTESQRMIGDSAFNMAVCNPINTVATSSYTISSQQYPNHRRCGDNDNQNQSTQQPPKTTPISSKQINGYMQTNPS</sequence>
<accession>A0A2Z6NC63</accession>